<proteinExistence type="predicted"/>
<keyword evidence="2" id="KW-1185">Reference proteome</keyword>
<evidence type="ECO:0000313" key="1">
    <source>
        <dbReference type="EMBL" id="TFK63363.1"/>
    </source>
</evidence>
<dbReference type="EMBL" id="ML208526">
    <property type="protein sequence ID" value="TFK63363.1"/>
    <property type="molecule type" value="Genomic_DNA"/>
</dbReference>
<evidence type="ECO:0000313" key="2">
    <source>
        <dbReference type="Proteomes" id="UP000308600"/>
    </source>
</evidence>
<reference evidence="1 2" key="1">
    <citation type="journal article" date="2019" name="Nat. Ecol. Evol.">
        <title>Megaphylogeny resolves global patterns of mushroom evolution.</title>
        <authorList>
            <person name="Varga T."/>
            <person name="Krizsan K."/>
            <person name="Foldi C."/>
            <person name="Dima B."/>
            <person name="Sanchez-Garcia M."/>
            <person name="Sanchez-Ramirez S."/>
            <person name="Szollosi G.J."/>
            <person name="Szarkandi J.G."/>
            <person name="Papp V."/>
            <person name="Albert L."/>
            <person name="Andreopoulos W."/>
            <person name="Angelini C."/>
            <person name="Antonin V."/>
            <person name="Barry K.W."/>
            <person name="Bougher N.L."/>
            <person name="Buchanan P."/>
            <person name="Buyck B."/>
            <person name="Bense V."/>
            <person name="Catcheside P."/>
            <person name="Chovatia M."/>
            <person name="Cooper J."/>
            <person name="Damon W."/>
            <person name="Desjardin D."/>
            <person name="Finy P."/>
            <person name="Geml J."/>
            <person name="Haridas S."/>
            <person name="Hughes K."/>
            <person name="Justo A."/>
            <person name="Karasinski D."/>
            <person name="Kautmanova I."/>
            <person name="Kiss B."/>
            <person name="Kocsube S."/>
            <person name="Kotiranta H."/>
            <person name="LaButti K.M."/>
            <person name="Lechner B.E."/>
            <person name="Liimatainen K."/>
            <person name="Lipzen A."/>
            <person name="Lukacs Z."/>
            <person name="Mihaltcheva S."/>
            <person name="Morgado L.N."/>
            <person name="Niskanen T."/>
            <person name="Noordeloos M.E."/>
            <person name="Ohm R.A."/>
            <person name="Ortiz-Santana B."/>
            <person name="Ovrebo C."/>
            <person name="Racz N."/>
            <person name="Riley R."/>
            <person name="Savchenko A."/>
            <person name="Shiryaev A."/>
            <person name="Soop K."/>
            <person name="Spirin V."/>
            <person name="Szebenyi C."/>
            <person name="Tomsovsky M."/>
            <person name="Tulloss R.E."/>
            <person name="Uehling J."/>
            <person name="Grigoriev I.V."/>
            <person name="Vagvolgyi C."/>
            <person name="Papp T."/>
            <person name="Martin F.M."/>
            <person name="Miettinen O."/>
            <person name="Hibbett D.S."/>
            <person name="Nagy L.G."/>
        </authorList>
    </citation>
    <scope>NUCLEOTIDE SEQUENCE [LARGE SCALE GENOMIC DNA]</scope>
    <source>
        <strain evidence="1 2">NL-1719</strain>
    </source>
</reference>
<name>A0ACD3ABV2_9AGAR</name>
<gene>
    <name evidence="1" type="ORF">BDN72DRAFT_928480</name>
</gene>
<sequence>MAPLKNLVSTPAPTLWSKSICSSKGLEGTRLPFPLSAFLCLYAGAGSDPYSHPLLKIKFNDTLIPTVVRDSQLPVAQPNLIPGHTFNSTCQTVNQEVVSSKPENLSMSPPVQSLLRGGFISDETV</sequence>
<accession>A0ACD3ABV2</accession>
<dbReference type="Proteomes" id="UP000308600">
    <property type="component" value="Unassembled WGS sequence"/>
</dbReference>
<organism evidence="1 2">
    <name type="scientific">Pluteus cervinus</name>
    <dbReference type="NCBI Taxonomy" id="181527"/>
    <lineage>
        <taxon>Eukaryota</taxon>
        <taxon>Fungi</taxon>
        <taxon>Dikarya</taxon>
        <taxon>Basidiomycota</taxon>
        <taxon>Agaricomycotina</taxon>
        <taxon>Agaricomycetes</taxon>
        <taxon>Agaricomycetidae</taxon>
        <taxon>Agaricales</taxon>
        <taxon>Pluteineae</taxon>
        <taxon>Pluteaceae</taxon>
        <taxon>Pluteus</taxon>
    </lineage>
</organism>
<protein>
    <submittedName>
        <fullName evidence="1">Uncharacterized protein</fullName>
    </submittedName>
</protein>